<dbReference type="AlphaFoldDB" id="A0A0R1KFY3"/>
<accession>A0A0R1KFY3</accession>
<keyword evidence="3" id="KW-1185">Reference proteome</keyword>
<feature type="transmembrane region" description="Helical" evidence="1">
    <location>
        <begin position="12"/>
        <end position="30"/>
    </location>
</feature>
<dbReference type="EMBL" id="AZDY01000038">
    <property type="protein sequence ID" value="KRK82283.1"/>
    <property type="molecule type" value="Genomic_DNA"/>
</dbReference>
<evidence type="ECO:0000256" key="1">
    <source>
        <dbReference type="SAM" id="Phobius"/>
    </source>
</evidence>
<name>A0A0R1KFY3_9LACO</name>
<feature type="transmembrane region" description="Helical" evidence="1">
    <location>
        <begin position="36"/>
        <end position="54"/>
    </location>
</feature>
<organism evidence="2 3">
    <name type="scientific">Companilactobacillus bobalius DSM 19674</name>
    <dbReference type="NCBI Taxonomy" id="1423788"/>
    <lineage>
        <taxon>Bacteria</taxon>
        <taxon>Bacillati</taxon>
        <taxon>Bacillota</taxon>
        <taxon>Bacilli</taxon>
        <taxon>Lactobacillales</taxon>
        <taxon>Lactobacillaceae</taxon>
        <taxon>Companilactobacillus</taxon>
        <taxon>Companilactobacillus bobalius</taxon>
    </lineage>
</organism>
<sequence>MMQFGKKVSLRPLLISLIIGFIPGNVAYVFSQNGWVGFFIGLCFFSIIFFAHYYPELPELFSYWQFDGETLRYNNMTSPKKRLGMMLFPSFTKMDTIKKNQIKSVKLMGNVQNQTELPSMVPFSNAYSIFYSRLSMMKNPVGIEITTTDNKKIHLNASRDYAYNKEKTVKEINSFMGDFSGLKSV</sequence>
<dbReference type="RefSeq" id="WP_056953159.1">
    <property type="nucleotide sequence ID" value="NZ_AZDY01000038.1"/>
</dbReference>
<evidence type="ECO:0000313" key="2">
    <source>
        <dbReference type="EMBL" id="KRK82283.1"/>
    </source>
</evidence>
<evidence type="ECO:0000313" key="3">
    <source>
        <dbReference type="Proteomes" id="UP000051515"/>
    </source>
</evidence>
<dbReference type="OrthoDB" id="2310386at2"/>
<keyword evidence="1" id="KW-0812">Transmembrane</keyword>
<dbReference type="PATRIC" id="fig|1423788.3.peg.2358"/>
<protein>
    <submittedName>
        <fullName evidence="2">Uncharacterized protein</fullName>
    </submittedName>
</protein>
<keyword evidence="1" id="KW-0472">Membrane</keyword>
<dbReference type="Proteomes" id="UP000051515">
    <property type="component" value="Unassembled WGS sequence"/>
</dbReference>
<comment type="caution">
    <text evidence="2">The sequence shown here is derived from an EMBL/GenBank/DDBJ whole genome shotgun (WGS) entry which is preliminary data.</text>
</comment>
<reference evidence="2 3" key="1">
    <citation type="journal article" date="2015" name="Genome Announc.">
        <title>Expanding the biotechnology potential of lactobacilli through comparative genomics of 213 strains and associated genera.</title>
        <authorList>
            <person name="Sun Z."/>
            <person name="Harris H.M."/>
            <person name="McCann A."/>
            <person name="Guo C."/>
            <person name="Argimon S."/>
            <person name="Zhang W."/>
            <person name="Yang X."/>
            <person name="Jeffery I.B."/>
            <person name="Cooney J.C."/>
            <person name="Kagawa T.F."/>
            <person name="Liu W."/>
            <person name="Song Y."/>
            <person name="Salvetti E."/>
            <person name="Wrobel A."/>
            <person name="Rasinkangas P."/>
            <person name="Parkhill J."/>
            <person name="Rea M.C."/>
            <person name="O'Sullivan O."/>
            <person name="Ritari J."/>
            <person name="Douillard F.P."/>
            <person name="Paul Ross R."/>
            <person name="Yang R."/>
            <person name="Briner A.E."/>
            <person name="Felis G.E."/>
            <person name="de Vos W.M."/>
            <person name="Barrangou R."/>
            <person name="Klaenhammer T.R."/>
            <person name="Caufield P.W."/>
            <person name="Cui Y."/>
            <person name="Zhang H."/>
            <person name="O'Toole P.W."/>
        </authorList>
    </citation>
    <scope>NUCLEOTIDE SEQUENCE [LARGE SCALE GENOMIC DNA]</scope>
    <source>
        <strain evidence="2 3">DSM 19674</strain>
    </source>
</reference>
<gene>
    <name evidence="2" type="ORF">FC78_GL002288</name>
</gene>
<keyword evidence="1" id="KW-1133">Transmembrane helix</keyword>
<proteinExistence type="predicted"/>